<dbReference type="InterPro" id="IPR031552">
    <property type="entry name" value="ParE-like_toxin"/>
</dbReference>
<dbReference type="InterPro" id="IPR035093">
    <property type="entry name" value="RelE/ParE_toxin_dom_sf"/>
</dbReference>
<reference evidence="1" key="1">
    <citation type="submission" date="2024-05" db="EMBL/GenBank/DDBJ databases">
        <authorList>
            <person name="Bunk B."/>
            <person name="Swiderski J."/>
            <person name="Sproer C."/>
            <person name="Thiel V."/>
        </authorList>
    </citation>
    <scope>NUCLEOTIDE SEQUENCE</scope>
    <source>
        <strain evidence="1">DSM 17735</strain>
        <plasmid evidence="1">p4</plasmid>
    </source>
</reference>
<dbReference type="RefSeq" id="WP_349283159.1">
    <property type="nucleotide sequence ID" value="NZ_CBCSCU010000041.1"/>
</dbReference>
<dbReference type="EMBL" id="CP157679">
    <property type="protein sequence ID" value="XBP73156.1"/>
    <property type="molecule type" value="Genomic_DNA"/>
</dbReference>
<accession>A0AAU7M005</accession>
<evidence type="ECO:0000313" key="1">
    <source>
        <dbReference type="EMBL" id="XBP73156.1"/>
    </source>
</evidence>
<name>A0AAU7M005_9BURK</name>
<protein>
    <submittedName>
        <fullName evidence="1">Type II toxin-antitoxin system RelE/ParE family toxin</fullName>
    </submittedName>
</protein>
<dbReference type="Pfam" id="PF15781">
    <property type="entry name" value="ParE-like_toxin"/>
    <property type="match status" value="1"/>
</dbReference>
<dbReference type="Gene3D" id="3.30.2310.20">
    <property type="entry name" value="RelE-like"/>
    <property type="match status" value="1"/>
</dbReference>
<sequence>MPLAILTTPSFARIAKKLHAKEKKILDQAVRNVADDPTIGEEKKGDLSGVFVYKFKLNNQETLLAYSLNPDKRAPDEVVLLAVGPHENFYSQLKRAS</sequence>
<proteinExistence type="predicted"/>
<organism evidence="1">
    <name type="scientific">Polaromonas hydrogenivorans</name>
    <dbReference type="NCBI Taxonomy" id="335476"/>
    <lineage>
        <taxon>Bacteria</taxon>
        <taxon>Pseudomonadati</taxon>
        <taxon>Pseudomonadota</taxon>
        <taxon>Betaproteobacteria</taxon>
        <taxon>Burkholderiales</taxon>
        <taxon>Comamonadaceae</taxon>
        <taxon>Polaromonas</taxon>
    </lineage>
</organism>
<dbReference type="AlphaFoldDB" id="A0AAU7M005"/>
<geneLocation type="plasmid" evidence="1">
    <name>p4</name>
</geneLocation>
<keyword evidence="1" id="KW-0614">Plasmid</keyword>
<gene>
    <name evidence="1" type="ORF">ABLV49_25485</name>
</gene>